<accession>A0A8S4A6T0</accession>
<feature type="non-terminal residue" evidence="1">
    <location>
        <position position="55"/>
    </location>
</feature>
<dbReference type="AlphaFoldDB" id="A0A8S4A6T0"/>
<sequence length="55" mass="5770">KGAIRAVVQKQLNLVRADKTCVSDVTCAPVLVYSSSPQLLPASGNIFVHLSSLSS</sequence>
<name>A0A8S4A6T0_9EUPU</name>
<dbReference type="EMBL" id="CAJHNH020008475">
    <property type="protein sequence ID" value="CAG5135952.1"/>
    <property type="molecule type" value="Genomic_DNA"/>
</dbReference>
<organism evidence="1 2">
    <name type="scientific">Candidula unifasciata</name>
    <dbReference type="NCBI Taxonomy" id="100452"/>
    <lineage>
        <taxon>Eukaryota</taxon>
        <taxon>Metazoa</taxon>
        <taxon>Spiralia</taxon>
        <taxon>Lophotrochozoa</taxon>
        <taxon>Mollusca</taxon>
        <taxon>Gastropoda</taxon>
        <taxon>Heterobranchia</taxon>
        <taxon>Euthyneura</taxon>
        <taxon>Panpulmonata</taxon>
        <taxon>Eupulmonata</taxon>
        <taxon>Stylommatophora</taxon>
        <taxon>Helicina</taxon>
        <taxon>Helicoidea</taxon>
        <taxon>Geomitridae</taxon>
        <taxon>Candidula</taxon>
    </lineage>
</organism>
<evidence type="ECO:0000313" key="1">
    <source>
        <dbReference type="EMBL" id="CAG5135952.1"/>
    </source>
</evidence>
<protein>
    <submittedName>
        <fullName evidence="1">Uncharacterized protein</fullName>
    </submittedName>
</protein>
<reference evidence="1" key="1">
    <citation type="submission" date="2021-04" db="EMBL/GenBank/DDBJ databases">
        <authorList>
            <consortium name="Molecular Ecology Group"/>
        </authorList>
    </citation>
    <scope>NUCLEOTIDE SEQUENCE</scope>
</reference>
<gene>
    <name evidence="1" type="ORF">CUNI_LOCUS21510</name>
</gene>
<feature type="non-terminal residue" evidence="1">
    <location>
        <position position="1"/>
    </location>
</feature>
<proteinExistence type="predicted"/>
<keyword evidence="2" id="KW-1185">Reference proteome</keyword>
<dbReference type="Proteomes" id="UP000678393">
    <property type="component" value="Unassembled WGS sequence"/>
</dbReference>
<comment type="caution">
    <text evidence="1">The sequence shown here is derived from an EMBL/GenBank/DDBJ whole genome shotgun (WGS) entry which is preliminary data.</text>
</comment>
<evidence type="ECO:0000313" key="2">
    <source>
        <dbReference type="Proteomes" id="UP000678393"/>
    </source>
</evidence>